<evidence type="ECO:0000313" key="2">
    <source>
        <dbReference type="Proteomes" id="UP000094444"/>
    </source>
</evidence>
<comment type="caution">
    <text evidence="1">The sequence shown here is derived from an EMBL/GenBank/DDBJ whole genome shotgun (WGS) entry which is preliminary data.</text>
</comment>
<dbReference type="Proteomes" id="UP000094444">
    <property type="component" value="Unassembled WGS sequence"/>
</dbReference>
<dbReference type="OrthoDB" id="5240725at2759"/>
<sequence>MQEALGLWVENAGEDTKGSESKGLLVGTVLALAYLRAHFYHERALWELLVQKAEGSITSRLDPGQWDRPDGVSALADSVLAHAHYGRRSQDDTEGEW</sequence>
<reference evidence="1" key="1">
    <citation type="submission" date="2017-09" db="EMBL/GenBank/DDBJ databases">
        <title>Polyketide synthases of a Diaporthe helianthi virulent isolate.</title>
        <authorList>
            <person name="Baroncelli R."/>
        </authorList>
    </citation>
    <scope>NUCLEOTIDE SEQUENCE [LARGE SCALE GENOMIC DNA]</scope>
    <source>
        <strain evidence="1">7/96</strain>
    </source>
</reference>
<gene>
    <name evidence="1" type="ORF">DHEL01_v202995</name>
</gene>
<dbReference type="InParanoid" id="A0A2P5I7Y3"/>
<dbReference type="AlphaFoldDB" id="A0A2P5I7Y3"/>
<dbReference type="EMBL" id="MAVT02000173">
    <property type="protein sequence ID" value="POS78619.1"/>
    <property type="molecule type" value="Genomic_DNA"/>
</dbReference>
<accession>A0A2P5I7Y3</accession>
<keyword evidence="2" id="KW-1185">Reference proteome</keyword>
<protein>
    <submittedName>
        <fullName evidence="1">Uncharacterized protein</fullName>
    </submittedName>
</protein>
<proteinExistence type="predicted"/>
<name>A0A2P5I7Y3_DIAHE</name>
<evidence type="ECO:0000313" key="1">
    <source>
        <dbReference type="EMBL" id="POS78619.1"/>
    </source>
</evidence>
<organism evidence="1 2">
    <name type="scientific">Diaporthe helianthi</name>
    <dbReference type="NCBI Taxonomy" id="158607"/>
    <lineage>
        <taxon>Eukaryota</taxon>
        <taxon>Fungi</taxon>
        <taxon>Dikarya</taxon>
        <taxon>Ascomycota</taxon>
        <taxon>Pezizomycotina</taxon>
        <taxon>Sordariomycetes</taxon>
        <taxon>Sordariomycetidae</taxon>
        <taxon>Diaporthales</taxon>
        <taxon>Diaporthaceae</taxon>
        <taxon>Diaporthe</taxon>
    </lineage>
</organism>